<feature type="compositionally biased region" description="Acidic residues" evidence="1">
    <location>
        <begin position="186"/>
        <end position="202"/>
    </location>
</feature>
<evidence type="ECO:0000256" key="1">
    <source>
        <dbReference type="SAM" id="MobiDB-lite"/>
    </source>
</evidence>
<dbReference type="Proteomes" id="UP000249619">
    <property type="component" value="Unassembled WGS sequence"/>
</dbReference>
<accession>A0A364NB43</accession>
<dbReference type="EMBL" id="QGDH01000021">
    <property type="protein sequence ID" value="RAR14548.1"/>
    <property type="molecule type" value="Genomic_DNA"/>
</dbReference>
<evidence type="ECO:0000313" key="2">
    <source>
        <dbReference type="EMBL" id="RAR14548.1"/>
    </source>
</evidence>
<protein>
    <submittedName>
        <fullName evidence="2">Uncharacterized protein</fullName>
    </submittedName>
</protein>
<comment type="caution">
    <text evidence="2">The sequence shown here is derived from an EMBL/GenBank/DDBJ whole genome shotgun (WGS) entry which is preliminary data.</text>
</comment>
<feature type="region of interest" description="Disordered" evidence="1">
    <location>
        <begin position="177"/>
        <end position="202"/>
    </location>
</feature>
<gene>
    <name evidence="2" type="ORF">DDE83_002122</name>
</gene>
<name>A0A364NB43_STELY</name>
<evidence type="ECO:0000313" key="3">
    <source>
        <dbReference type="Proteomes" id="UP000249619"/>
    </source>
</evidence>
<reference evidence="3" key="1">
    <citation type="submission" date="2018-05" db="EMBL/GenBank/DDBJ databases">
        <title>Draft genome sequence of Stemphylium lycopersici strain CIDEFI 213.</title>
        <authorList>
            <person name="Medina R."/>
            <person name="Franco M.E.E."/>
            <person name="Lucentini C.G."/>
            <person name="Saparrat M.C.N."/>
            <person name="Balatti P.A."/>
        </authorList>
    </citation>
    <scope>NUCLEOTIDE SEQUENCE [LARGE SCALE GENOMIC DNA]</scope>
    <source>
        <strain evidence="3">CIDEFI 213</strain>
    </source>
</reference>
<dbReference type="AlphaFoldDB" id="A0A364NB43"/>
<proteinExistence type="predicted"/>
<sequence length="202" mass="22826">MDIVVFVTHDVTPEYWLDFAYTSSYEPASPNEEVDPPYILVHSLTQDDLSCTPKIDSVVPTQLGSATWEQLKSAYISFCDSGAASLDGNTFLILDQQSIQDRSVIIMNKGPLEETPEGDKDPFTTLDIDYEVLAKMNAWWKYRVPFEDAWAILCGFMGFCTPEFSVQYFIEVVEKEPLPEPKPEPESEEILSQDSTSEELSD</sequence>
<organism evidence="2 3">
    <name type="scientific">Stemphylium lycopersici</name>
    <name type="common">Tomato gray leaf spot disease fungus</name>
    <name type="synonym">Thyrospora lycopersici</name>
    <dbReference type="NCBI Taxonomy" id="183478"/>
    <lineage>
        <taxon>Eukaryota</taxon>
        <taxon>Fungi</taxon>
        <taxon>Dikarya</taxon>
        <taxon>Ascomycota</taxon>
        <taxon>Pezizomycotina</taxon>
        <taxon>Dothideomycetes</taxon>
        <taxon>Pleosporomycetidae</taxon>
        <taxon>Pleosporales</taxon>
        <taxon>Pleosporineae</taxon>
        <taxon>Pleosporaceae</taxon>
        <taxon>Stemphylium</taxon>
    </lineage>
</organism>
<keyword evidence="3" id="KW-1185">Reference proteome</keyword>